<evidence type="ECO:0000256" key="3">
    <source>
        <dbReference type="ARBA" id="ARBA00002933"/>
    </source>
</evidence>
<keyword evidence="8" id="KW-0227">DNA damage</keyword>
<dbReference type="SMART" id="SM00478">
    <property type="entry name" value="ENDO3c"/>
    <property type="match status" value="1"/>
</dbReference>
<dbReference type="GO" id="GO:0051536">
    <property type="term" value="F:iron-sulfur cluster binding"/>
    <property type="evidence" value="ECO:0007669"/>
    <property type="project" value="UniProtKB-KW"/>
</dbReference>
<dbReference type="AlphaFoldDB" id="A0A831SRG9"/>
<accession>A0A831SRG9</accession>
<evidence type="ECO:0000256" key="9">
    <source>
        <dbReference type="ARBA" id="ARBA00022801"/>
    </source>
</evidence>
<dbReference type="Gene3D" id="1.10.340.30">
    <property type="entry name" value="Hypothetical protein, domain 2"/>
    <property type="match status" value="1"/>
</dbReference>
<reference evidence="15" key="1">
    <citation type="journal article" date="2020" name="mSystems">
        <title>Genome- and Community-Level Interaction Insights into Carbon Utilization and Element Cycling Functions of Hydrothermarchaeota in Hydrothermal Sediment.</title>
        <authorList>
            <person name="Zhou Z."/>
            <person name="Liu Y."/>
            <person name="Xu W."/>
            <person name="Pan J."/>
            <person name="Luo Z.H."/>
            <person name="Li M."/>
        </authorList>
    </citation>
    <scope>NUCLEOTIDE SEQUENCE [LARGE SCALE GENOMIC DNA]</scope>
    <source>
        <strain evidence="15">SpSt-1181</strain>
    </source>
</reference>
<dbReference type="SUPFAM" id="SSF48150">
    <property type="entry name" value="DNA-glycosylase"/>
    <property type="match status" value="1"/>
</dbReference>
<sequence length="278" mass="31919">MDNRNTEQRVREFQDRIFDFYEKHARSFPWRETTDRYAVMVSEIMLQQTQAVRVVDKYLAWLDWFPDIPALAGAPLKEVLTYWSGLGYNARGERLQRAAKVICEEYGGIVPADPAELIRLPGIGPYTSRSIPVFADNMDVAAVDTNIRRIFVAELGLDVTAGSRELQAVAEEVLPQGRSRKWHNALMDYGALVLTSRRSGIAPRTRQGTFRGSRRWYRSHILRDLLACPGGLLYDELDDRYRSCPYELMPIMEDLEKDRLVERVDAGNSGILFRVRES</sequence>
<evidence type="ECO:0000256" key="4">
    <source>
        <dbReference type="ARBA" id="ARBA00008343"/>
    </source>
</evidence>
<feature type="domain" description="HhH-GPD" evidence="14">
    <location>
        <begin position="45"/>
        <end position="192"/>
    </location>
</feature>
<dbReference type="InterPro" id="IPR003265">
    <property type="entry name" value="HhH-GPD_domain"/>
</dbReference>
<evidence type="ECO:0000256" key="5">
    <source>
        <dbReference type="ARBA" id="ARBA00012045"/>
    </source>
</evidence>
<dbReference type="GO" id="GO:0006298">
    <property type="term" value="P:mismatch repair"/>
    <property type="evidence" value="ECO:0007669"/>
    <property type="project" value="TreeGrafter"/>
</dbReference>
<dbReference type="GO" id="GO:0032357">
    <property type="term" value="F:oxidized purine DNA binding"/>
    <property type="evidence" value="ECO:0007669"/>
    <property type="project" value="TreeGrafter"/>
</dbReference>
<dbReference type="Gene3D" id="1.10.1670.10">
    <property type="entry name" value="Helix-hairpin-Helix base-excision DNA repair enzymes (C-terminal)"/>
    <property type="match status" value="1"/>
</dbReference>
<evidence type="ECO:0000259" key="14">
    <source>
        <dbReference type="SMART" id="SM00478"/>
    </source>
</evidence>
<dbReference type="GO" id="GO:0034039">
    <property type="term" value="F:8-oxo-7,8-dihydroguanine DNA N-glycosylase activity"/>
    <property type="evidence" value="ECO:0007669"/>
    <property type="project" value="TreeGrafter"/>
</dbReference>
<comment type="catalytic activity">
    <reaction evidence="1">
        <text>Hydrolyzes free adenine bases from 7,8-dihydro-8-oxoguanine:adenine mismatched double-stranded DNA, leaving an apurinic site.</text>
        <dbReference type="EC" id="3.2.2.31"/>
    </reaction>
</comment>
<keyword evidence="11" id="KW-0411">Iron-sulfur</keyword>
<proteinExistence type="inferred from homology"/>
<comment type="caution">
    <text evidence="15">The sequence shown here is derived from an EMBL/GenBank/DDBJ whole genome shotgun (WGS) entry which is preliminary data.</text>
</comment>
<dbReference type="InterPro" id="IPR011257">
    <property type="entry name" value="DNA_glycosylase"/>
</dbReference>
<name>A0A831SRG9_PROAE</name>
<dbReference type="GO" id="GO:0046872">
    <property type="term" value="F:metal ion binding"/>
    <property type="evidence" value="ECO:0007669"/>
    <property type="project" value="UniProtKB-KW"/>
</dbReference>
<evidence type="ECO:0000256" key="10">
    <source>
        <dbReference type="ARBA" id="ARBA00023004"/>
    </source>
</evidence>
<keyword evidence="12" id="KW-0234">DNA repair</keyword>
<evidence type="ECO:0000256" key="7">
    <source>
        <dbReference type="ARBA" id="ARBA00022723"/>
    </source>
</evidence>
<evidence type="ECO:0000256" key="13">
    <source>
        <dbReference type="ARBA" id="ARBA00023295"/>
    </source>
</evidence>
<dbReference type="InterPro" id="IPR044298">
    <property type="entry name" value="MIG/MutY"/>
</dbReference>
<organism evidence="15">
    <name type="scientific">Prosthecochloris aestuarii</name>
    <dbReference type="NCBI Taxonomy" id="1102"/>
    <lineage>
        <taxon>Bacteria</taxon>
        <taxon>Pseudomonadati</taxon>
        <taxon>Chlorobiota</taxon>
        <taxon>Chlorobiia</taxon>
        <taxon>Chlorobiales</taxon>
        <taxon>Chlorobiaceae</taxon>
        <taxon>Prosthecochloris</taxon>
    </lineage>
</organism>
<evidence type="ECO:0000256" key="1">
    <source>
        <dbReference type="ARBA" id="ARBA00000843"/>
    </source>
</evidence>
<evidence type="ECO:0000256" key="6">
    <source>
        <dbReference type="ARBA" id="ARBA00022023"/>
    </source>
</evidence>
<dbReference type="GO" id="GO:0000701">
    <property type="term" value="F:purine-specific mismatch base pair DNA N-glycosylase activity"/>
    <property type="evidence" value="ECO:0007669"/>
    <property type="project" value="UniProtKB-EC"/>
</dbReference>
<keyword evidence="7" id="KW-0479">Metal-binding</keyword>
<evidence type="ECO:0000256" key="8">
    <source>
        <dbReference type="ARBA" id="ARBA00022763"/>
    </source>
</evidence>
<dbReference type="PANTHER" id="PTHR42944:SF1">
    <property type="entry name" value="ADENINE DNA GLYCOSYLASE"/>
    <property type="match status" value="1"/>
</dbReference>
<gene>
    <name evidence="15" type="ORF">ENN50_04530</name>
</gene>
<protein>
    <recommendedName>
        <fullName evidence="6">Adenine DNA glycosylase</fullName>
        <ecNumber evidence="5">3.2.2.31</ecNumber>
    </recommendedName>
</protein>
<keyword evidence="9" id="KW-0378">Hydrolase</keyword>
<keyword evidence="10" id="KW-0408">Iron</keyword>
<dbReference type="EC" id="3.2.2.31" evidence="5"/>
<dbReference type="GO" id="GO:0006284">
    <property type="term" value="P:base-excision repair"/>
    <property type="evidence" value="ECO:0007669"/>
    <property type="project" value="InterPro"/>
</dbReference>
<evidence type="ECO:0000256" key="12">
    <source>
        <dbReference type="ARBA" id="ARBA00023204"/>
    </source>
</evidence>
<dbReference type="CDD" id="cd00056">
    <property type="entry name" value="ENDO3c"/>
    <property type="match status" value="1"/>
</dbReference>
<dbReference type="InterPro" id="IPR023170">
    <property type="entry name" value="HhH_base_excis_C"/>
</dbReference>
<comment type="cofactor">
    <cofactor evidence="2">
        <name>[4Fe-4S] cluster</name>
        <dbReference type="ChEBI" id="CHEBI:49883"/>
    </cofactor>
</comment>
<dbReference type="Proteomes" id="UP000886335">
    <property type="component" value="Unassembled WGS sequence"/>
</dbReference>
<comment type="similarity">
    <text evidence="4">Belongs to the Nth/MutY family.</text>
</comment>
<dbReference type="EMBL" id="DSBW01000103">
    <property type="protein sequence ID" value="HED30945.1"/>
    <property type="molecule type" value="Genomic_DNA"/>
</dbReference>
<evidence type="ECO:0000313" key="15">
    <source>
        <dbReference type="EMBL" id="HED30945.1"/>
    </source>
</evidence>
<dbReference type="PANTHER" id="PTHR42944">
    <property type="entry name" value="ADENINE DNA GLYCOSYLASE"/>
    <property type="match status" value="1"/>
</dbReference>
<keyword evidence="13" id="KW-0326">Glycosidase</keyword>
<dbReference type="Pfam" id="PF00633">
    <property type="entry name" value="HHH"/>
    <property type="match status" value="1"/>
</dbReference>
<evidence type="ECO:0000256" key="2">
    <source>
        <dbReference type="ARBA" id="ARBA00001966"/>
    </source>
</evidence>
<evidence type="ECO:0000256" key="11">
    <source>
        <dbReference type="ARBA" id="ARBA00023014"/>
    </source>
</evidence>
<dbReference type="Pfam" id="PF00730">
    <property type="entry name" value="HhH-GPD"/>
    <property type="match status" value="1"/>
</dbReference>
<comment type="function">
    <text evidence="3">Adenine glycosylase active on G-A mispairs. MutY also corrects error-prone DNA synthesis past GO lesions which are due to the oxidatively damaged form of guanine: 7,8-dihydro-8-oxoguanine (8-oxo-dGTP).</text>
</comment>
<dbReference type="InterPro" id="IPR000445">
    <property type="entry name" value="HhH_motif"/>
</dbReference>
<dbReference type="GO" id="GO:0035485">
    <property type="term" value="F:adenine/guanine mispair binding"/>
    <property type="evidence" value="ECO:0007669"/>
    <property type="project" value="TreeGrafter"/>
</dbReference>